<gene>
    <name evidence="1" type="ORF">MEBOL_007702</name>
</gene>
<dbReference type="Pfam" id="PF11876">
    <property type="entry name" value="TsiV"/>
    <property type="match status" value="1"/>
</dbReference>
<dbReference type="InterPro" id="IPR021815">
    <property type="entry name" value="TsiV"/>
</dbReference>
<accession>A0A250ISR5</accession>
<evidence type="ECO:0000313" key="1">
    <source>
        <dbReference type="EMBL" id="ATB34201.1"/>
    </source>
</evidence>
<dbReference type="Proteomes" id="UP000217289">
    <property type="component" value="Chromosome"/>
</dbReference>
<keyword evidence="2" id="KW-1185">Reference proteome</keyword>
<reference evidence="1 2" key="1">
    <citation type="submission" date="2017-06" db="EMBL/GenBank/DDBJ databases">
        <authorList>
            <person name="Kim H.J."/>
            <person name="Triplett B.A."/>
        </authorList>
    </citation>
    <scope>NUCLEOTIDE SEQUENCE [LARGE SCALE GENOMIC DNA]</scope>
    <source>
        <strain evidence="1 2">DSM 14713</strain>
    </source>
</reference>
<dbReference type="EMBL" id="CP022163">
    <property type="protein sequence ID" value="ATB34201.1"/>
    <property type="molecule type" value="Genomic_DNA"/>
</dbReference>
<evidence type="ECO:0008006" key="3">
    <source>
        <dbReference type="Google" id="ProtNLM"/>
    </source>
</evidence>
<name>A0A250ISR5_9BACT</name>
<dbReference type="KEGG" id="mbd:MEBOL_007702"/>
<evidence type="ECO:0000313" key="2">
    <source>
        <dbReference type="Proteomes" id="UP000217289"/>
    </source>
</evidence>
<organism evidence="1 2">
    <name type="scientific">Melittangium boletus DSM 14713</name>
    <dbReference type="NCBI Taxonomy" id="1294270"/>
    <lineage>
        <taxon>Bacteria</taxon>
        <taxon>Pseudomonadati</taxon>
        <taxon>Myxococcota</taxon>
        <taxon>Myxococcia</taxon>
        <taxon>Myxococcales</taxon>
        <taxon>Cystobacterineae</taxon>
        <taxon>Archangiaceae</taxon>
        <taxon>Melittangium</taxon>
    </lineage>
</organism>
<dbReference type="AlphaFoldDB" id="A0A250ISR5"/>
<protein>
    <recommendedName>
        <fullName evidence="3">DUF3396 domain-containing protein</fullName>
    </recommendedName>
</protein>
<proteinExistence type="predicted"/>
<sequence length="354" mass="40525">MKNERAPARPLRIRHRGIPLVRRRRSDEEPPRPRRELLTRDVVRLAFYLPYDHPEIAAGVSHAVESYMRAVGQSRRTINHVFINDDEGDTLSDERWSYSQELLRPERPFRFIEELDAASAHRLEKRGYATQLLFSGGLRSRNGYELHYRARIPWRNPSMDAVSILTATFPMTYLEQHGAERVRELALDMASQLRFVTGHGGLALHFYWGLSIADEAFRTELARYPGIDLRTAWPLPTRLGAQVDGVHWLNFLAQPALGQLGGATALRSRIHAPGTTVHAIDEDRVVVSLGEMPESGDLSVGQTLPSYREFAKVLEPWLEPLTLSETTLSDEPPRYSDMHFTADEARSWWRRLLD</sequence>